<dbReference type="InterPro" id="IPR013325">
    <property type="entry name" value="RNA_pol_sigma_r2"/>
</dbReference>
<proteinExistence type="predicted"/>
<evidence type="ECO:0000259" key="1">
    <source>
        <dbReference type="Pfam" id="PF04542"/>
    </source>
</evidence>
<accession>A0A412TNX8</accession>
<dbReference type="Pfam" id="PF04542">
    <property type="entry name" value="Sigma70_r2"/>
    <property type="match status" value="1"/>
</dbReference>
<comment type="caution">
    <text evidence="2">The sequence shown here is derived from an EMBL/GenBank/DDBJ whole genome shotgun (WGS) entry which is preliminary data.</text>
</comment>
<dbReference type="Gene3D" id="1.10.1740.10">
    <property type="match status" value="1"/>
</dbReference>
<gene>
    <name evidence="2" type="ORF">DWW57_12240</name>
</gene>
<dbReference type="SUPFAM" id="SSF88946">
    <property type="entry name" value="Sigma2 domain of RNA polymerase sigma factors"/>
    <property type="match status" value="1"/>
</dbReference>
<dbReference type="GO" id="GO:0003700">
    <property type="term" value="F:DNA-binding transcription factor activity"/>
    <property type="evidence" value="ECO:0007669"/>
    <property type="project" value="InterPro"/>
</dbReference>
<protein>
    <recommendedName>
        <fullName evidence="1">RNA polymerase sigma-70 region 2 domain-containing protein</fullName>
    </recommendedName>
</protein>
<evidence type="ECO:0000313" key="3">
    <source>
        <dbReference type="Proteomes" id="UP000284243"/>
    </source>
</evidence>
<feature type="domain" description="RNA polymerase sigma-70 region 2" evidence="1">
    <location>
        <begin position="3"/>
        <end position="46"/>
    </location>
</feature>
<evidence type="ECO:0000313" key="2">
    <source>
        <dbReference type="EMBL" id="RGU55495.1"/>
    </source>
</evidence>
<dbReference type="InterPro" id="IPR007627">
    <property type="entry name" value="RNA_pol_sigma70_r2"/>
</dbReference>
<dbReference type="EMBL" id="QRYC01000017">
    <property type="protein sequence ID" value="RGU55495.1"/>
    <property type="molecule type" value="Genomic_DNA"/>
</dbReference>
<dbReference type="AlphaFoldDB" id="A0A412TNX8"/>
<name>A0A412TNX8_9BACT</name>
<sequence>MADVSPAEDAVQDMFIHFWENRIKLQIKSPLRAYFYTCICHRALNICKNRPLSGNITRN</sequence>
<organism evidence="2 3">
    <name type="scientific">Odoribacter splanchnicus</name>
    <dbReference type="NCBI Taxonomy" id="28118"/>
    <lineage>
        <taxon>Bacteria</taxon>
        <taxon>Pseudomonadati</taxon>
        <taxon>Bacteroidota</taxon>
        <taxon>Bacteroidia</taxon>
        <taxon>Bacteroidales</taxon>
        <taxon>Odoribacteraceae</taxon>
        <taxon>Odoribacter</taxon>
    </lineage>
</organism>
<dbReference type="GO" id="GO:0006352">
    <property type="term" value="P:DNA-templated transcription initiation"/>
    <property type="evidence" value="ECO:0007669"/>
    <property type="project" value="InterPro"/>
</dbReference>
<dbReference type="Proteomes" id="UP000284243">
    <property type="component" value="Unassembled WGS sequence"/>
</dbReference>
<reference evidence="2 3" key="1">
    <citation type="submission" date="2018-08" db="EMBL/GenBank/DDBJ databases">
        <title>A genome reference for cultivated species of the human gut microbiota.</title>
        <authorList>
            <person name="Zou Y."/>
            <person name="Xue W."/>
            <person name="Luo G."/>
        </authorList>
    </citation>
    <scope>NUCLEOTIDE SEQUENCE [LARGE SCALE GENOMIC DNA]</scope>
    <source>
        <strain evidence="2 3">AF16-14</strain>
    </source>
</reference>